<evidence type="ECO:0000259" key="3">
    <source>
        <dbReference type="PROSITE" id="PS51127"/>
    </source>
</evidence>
<feature type="domain" description="Big-1" evidence="3">
    <location>
        <begin position="447"/>
        <end position="545"/>
    </location>
</feature>
<feature type="region of interest" description="Disordered" evidence="2">
    <location>
        <begin position="717"/>
        <end position="737"/>
    </location>
</feature>
<dbReference type="InterPro" id="IPR051715">
    <property type="entry name" value="Intimin-Invasin_domain"/>
</dbReference>
<dbReference type="RefSeq" id="WP_195809574.1">
    <property type="nucleotide sequence ID" value="NZ_CP064795.1"/>
</dbReference>
<keyword evidence="5" id="KW-1185">Reference proteome</keyword>
<protein>
    <submittedName>
        <fullName evidence="4">Ig-like domain-containing protein</fullName>
    </submittedName>
</protein>
<dbReference type="Pfam" id="PF02369">
    <property type="entry name" value="Big_1"/>
    <property type="match status" value="3"/>
</dbReference>
<dbReference type="InterPro" id="IPR003344">
    <property type="entry name" value="Big_1_dom"/>
</dbReference>
<dbReference type="Gene3D" id="2.60.40.10">
    <property type="entry name" value="Immunoglobulins"/>
    <property type="match status" value="5"/>
</dbReference>
<sequence length="737" mass="76119">MRELAKSLLFVTTLGLITACGGGGELEREGETSQTDTNTDADNDGQEATPVYTVAMSLQNTSGSPDKNLSQDNPLNASVTVADEQGNVRSDTLVTFSLSNEELASFSNDTGTARTDENGVASIGLSAGALAGDGLLTATTTEGEVGTITFTSAGTTQESVEPATLDLYTSKVQLASSGSDTVQLTALVKNSQSVLMQDVPVAFSAPSESGVEIEVTQAQTDPSGRALAKLSTENNAENRIVTVTARVGELTQDIEVEIVGTEVTINGTQSVILNDTVALTLRVQDSDGVAIANQTIEIAADKGELSANTVQTGSDGQVNVNYTGTQSGKDTISASSLNAGATFAITVQEDDFVFSQAPSSEVPLNTPQTLTVSWSKDDSAFAGGDVTFTASRGTITAADAQTNAGGEASFTIESDNAGIAAVTATGVDNDGEEVSARIEVEFVAVTPATLQADATPDILGPDGQKSTITAIVRDVNGNLVKNSVVTFNVDDTSTGSIAPSQATTDSNGVASTVFTSGAVTSEDAVVVTAQVAEDTAVADNVVLTVGNRPFDISIGTGNLLQAPDESTYLKEFAVFVTDSAGRPIEGEALTVSVTPVKFASDGEYRKGFWSWDDEKSLWVPQVTASCPNEDINSNGNLDAGEDNNGDELLTPGIVGSIRFIGDGVTDANGQATLQYRYPKEYAVFTDAEIAVFARSTASEASAYTRYTLSILASDISTEASPPPANPFGSNADCSSIR</sequence>
<dbReference type="SMART" id="SM00634">
    <property type="entry name" value="BID_1"/>
    <property type="match status" value="5"/>
</dbReference>
<dbReference type="PANTHER" id="PTHR39576:SF1">
    <property type="entry name" value="INVASIN"/>
    <property type="match status" value="1"/>
</dbReference>
<dbReference type="InterPro" id="IPR013783">
    <property type="entry name" value="Ig-like_fold"/>
</dbReference>
<proteinExistence type="inferred from homology"/>
<dbReference type="PROSITE" id="PS51257">
    <property type="entry name" value="PROKAR_LIPOPROTEIN"/>
    <property type="match status" value="1"/>
</dbReference>
<feature type="domain" description="Big-1" evidence="3">
    <location>
        <begin position="262"/>
        <end position="348"/>
    </location>
</feature>
<dbReference type="KEGG" id="smaa:IT774_09455"/>
<dbReference type="Proteomes" id="UP000595095">
    <property type="component" value="Chromosome"/>
</dbReference>
<evidence type="ECO:0000313" key="5">
    <source>
        <dbReference type="Proteomes" id="UP000595095"/>
    </source>
</evidence>
<feature type="region of interest" description="Disordered" evidence="2">
    <location>
        <begin position="22"/>
        <end position="46"/>
    </location>
</feature>
<dbReference type="GO" id="GO:0009279">
    <property type="term" value="C:cell outer membrane"/>
    <property type="evidence" value="ECO:0007669"/>
    <property type="project" value="TreeGrafter"/>
</dbReference>
<accession>A0A7S9DWF3</accession>
<dbReference type="PROSITE" id="PS51127">
    <property type="entry name" value="BIG1"/>
    <property type="match status" value="2"/>
</dbReference>
<gene>
    <name evidence="4" type="ORF">IT774_09455</name>
</gene>
<dbReference type="SUPFAM" id="SSF49373">
    <property type="entry name" value="Invasin/intimin cell-adhesion fragments"/>
    <property type="match status" value="5"/>
</dbReference>
<dbReference type="AlphaFoldDB" id="A0A7S9DWF3"/>
<dbReference type="PANTHER" id="PTHR39576">
    <property type="entry name" value="ATTACHING AND EFFACING PROTEIN HOMOLOG-RELATED-RELATED"/>
    <property type="match status" value="1"/>
</dbReference>
<dbReference type="InterPro" id="IPR008964">
    <property type="entry name" value="Invasin/intimin_cell_adhesion"/>
</dbReference>
<comment type="similarity">
    <text evidence="1">Belongs to the intimin/invasin family.</text>
</comment>
<evidence type="ECO:0000256" key="2">
    <source>
        <dbReference type="SAM" id="MobiDB-lite"/>
    </source>
</evidence>
<feature type="compositionally biased region" description="Polar residues" evidence="2">
    <location>
        <begin position="727"/>
        <end position="737"/>
    </location>
</feature>
<organism evidence="4 5">
    <name type="scientific">Salinimonas marina</name>
    <dbReference type="NCBI Taxonomy" id="2785918"/>
    <lineage>
        <taxon>Bacteria</taxon>
        <taxon>Pseudomonadati</taxon>
        <taxon>Pseudomonadota</taxon>
        <taxon>Gammaproteobacteria</taxon>
        <taxon>Alteromonadales</taxon>
        <taxon>Alteromonadaceae</taxon>
        <taxon>Alteromonas/Salinimonas group</taxon>
        <taxon>Salinimonas</taxon>
    </lineage>
</organism>
<dbReference type="EMBL" id="CP064795">
    <property type="protein sequence ID" value="QPG04480.1"/>
    <property type="molecule type" value="Genomic_DNA"/>
</dbReference>
<evidence type="ECO:0000256" key="1">
    <source>
        <dbReference type="ARBA" id="ARBA00010116"/>
    </source>
</evidence>
<reference evidence="4 5" key="1">
    <citation type="submission" date="2020-11" db="EMBL/GenBank/DDBJ databases">
        <title>Complete genome sequence for Salinimonas sp. strain G2-b.</title>
        <authorList>
            <person name="Park S.-J."/>
        </authorList>
    </citation>
    <scope>NUCLEOTIDE SEQUENCE [LARGE SCALE GENOMIC DNA]</scope>
    <source>
        <strain evidence="4 5">G2-b</strain>
    </source>
</reference>
<evidence type="ECO:0000313" key="4">
    <source>
        <dbReference type="EMBL" id="QPG04480.1"/>
    </source>
</evidence>
<name>A0A7S9DWF3_9ALTE</name>